<gene>
    <name evidence="2" type="ORF">O181_008096</name>
</gene>
<accession>A0A9Q3BP69</accession>
<reference evidence="2" key="1">
    <citation type="submission" date="2021-03" db="EMBL/GenBank/DDBJ databases">
        <title>Draft genome sequence of rust myrtle Austropuccinia psidii MF-1, a brazilian biotype.</title>
        <authorList>
            <person name="Quecine M.C."/>
            <person name="Pachon D.M.R."/>
            <person name="Bonatelli M.L."/>
            <person name="Correr F.H."/>
            <person name="Franceschini L.M."/>
            <person name="Leite T.F."/>
            <person name="Margarido G.R.A."/>
            <person name="Almeida C.A."/>
            <person name="Ferrarezi J.A."/>
            <person name="Labate C.A."/>
        </authorList>
    </citation>
    <scope>NUCLEOTIDE SEQUENCE</scope>
    <source>
        <strain evidence="2">MF-1</strain>
    </source>
</reference>
<protein>
    <recommendedName>
        <fullName evidence="1">Retrovirus-related Pol polyprotein from transposon TNT 1-94-like beta-barrel domain-containing protein</fullName>
    </recommendedName>
</protein>
<evidence type="ECO:0000259" key="1">
    <source>
        <dbReference type="Pfam" id="PF22936"/>
    </source>
</evidence>
<evidence type="ECO:0000313" key="2">
    <source>
        <dbReference type="EMBL" id="MBW0468381.1"/>
    </source>
</evidence>
<dbReference type="AlphaFoldDB" id="A0A9Q3BP69"/>
<dbReference type="EMBL" id="AVOT02001849">
    <property type="protein sequence ID" value="MBW0468381.1"/>
    <property type="molecule type" value="Genomic_DNA"/>
</dbReference>
<evidence type="ECO:0000313" key="3">
    <source>
        <dbReference type="Proteomes" id="UP000765509"/>
    </source>
</evidence>
<comment type="caution">
    <text evidence="2">The sequence shown here is derived from an EMBL/GenBank/DDBJ whole genome shotgun (WGS) entry which is preliminary data.</text>
</comment>
<feature type="domain" description="Retrovirus-related Pol polyprotein from transposon TNT 1-94-like beta-barrel" evidence="1">
    <location>
        <begin position="159"/>
        <end position="235"/>
    </location>
</feature>
<dbReference type="OrthoDB" id="7691805at2759"/>
<dbReference type="InterPro" id="IPR054722">
    <property type="entry name" value="PolX-like_BBD"/>
</dbReference>
<dbReference type="Proteomes" id="UP000765509">
    <property type="component" value="Unassembled WGS sequence"/>
</dbReference>
<keyword evidence="3" id="KW-1185">Reference proteome</keyword>
<organism evidence="2 3">
    <name type="scientific">Austropuccinia psidii MF-1</name>
    <dbReference type="NCBI Taxonomy" id="1389203"/>
    <lineage>
        <taxon>Eukaryota</taxon>
        <taxon>Fungi</taxon>
        <taxon>Dikarya</taxon>
        <taxon>Basidiomycota</taxon>
        <taxon>Pucciniomycotina</taxon>
        <taxon>Pucciniomycetes</taxon>
        <taxon>Pucciniales</taxon>
        <taxon>Sphaerophragmiaceae</taxon>
        <taxon>Austropuccinia</taxon>
    </lineage>
</organism>
<name>A0A9Q3BP69_9BASI</name>
<dbReference type="Pfam" id="PF22936">
    <property type="entry name" value="Pol_BBD"/>
    <property type="match status" value="1"/>
</dbReference>
<sequence>METCRKLLLKLESVRIKVSNELLSYSLLGKLAGDSKIHQLIEALTLNEELLEKRDLVLTHLQDYVHLFLRKLSLPLPNPSVSTLVSASNKNFKLIYYCTNGKHNLKNTSHKKEQFLEDKPHLRPNQKDNKRRKFDSSSYLSTIKALITLIDSPPKDKIVVDCGVTHHMFNSRRFFTSLTNSAPIDVVTEDSRSSLTAVRVETANLICKNRVIIPNNCLDVPNIECNLIILLTLFKNKLIINQCRNKFDYETNGKVIANGKILNRLMYVDYVLPKTDLTTSQDILWHNRLGHPEKDVLRS</sequence>
<proteinExistence type="predicted"/>